<sequence length="59" mass="6174">MPSSHAQVMPPDCPSLANTKPRDAPPSASTTSEPESPGIALISRSRDRIENTPPGPPIL</sequence>
<gene>
    <name evidence="2" type="ORF">FE697_000630</name>
</gene>
<dbReference type="EMBL" id="VDFQ02000001">
    <property type="protein sequence ID" value="KAA1424475.1"/>
    <property type="molecule type" value="Genomic_DNA"/>
</dbReference>
<dbReference type="AlphaFoldDB" id="A0A5Q6S277"/>
<proteinExistence type="predicted"/>
<organism evidence="2 3">
    <name type="scientific">Mumia zhuanghuii</name>
    <dbReference type="NCBI Taxonomy" id="2585211"/>
    <lineage>
        <taxon>Bacteria</taxon>
        <taxon>Bacillati</taxon>
        <taxon>Actinomycetota</taxon>
        <taxon>Actinomycetes</taxon>
        <taxon>Propionibacteriales</taxon>
        <taxon>Nocardioidaceae</taxon>
        <taxon>Mumia</taxon>
    </lineage>
</organism>
<dbReference type="Proteomes" id="UP000307768">
    <property type="component" value="Unassembled WGS sequence"/>
</dbReference>
<reference evidence="2 3" key="1">
    <citation type="submission" date="2019-09" db="EMBL/GenBank/DDBJ databases">
        <title>Mumia zhuanghuii sp. nov. isolated from the intestinal contents of plateau pika (Ochotona curzoniae) in the Qinghai-Tibet plateau of China.</title>
        <authorList>
            <person name="Tian Z."/>
        </authorList>
    </citation>
    <scope>NUCLEOTIDE SEQUENCE [LARGE SCALE GENOMIC DNA]</scope>
    <source>
        <strain evidence="3">350</strain>
    </source>
</reference>
<name>A0A5Q6S277_9ACTN</name>
<evidence type="ECO:0000256" key="1">
    <source>
        <dbReference type="SAM" id="MobiDB-lite"/>
    </source>
</evidence>
<evidence type="ECO:0000313" key="3">
    <source>
        <dbReference type="Proteomes" id="UP000307768"/>
    </source>
</evidence>
<accession>A0A5Q6S277</accession>
<dbReference type="RefSeq" id="WP_149767319.1">
    <property type="nucleotide sequence ID" value="NZ_VDFQ02000001.1"/>
</dbReference>
<protein>
    <submittedName>
        <fullName evidence="2">Uncharacterized protein</fullName>
    </submittedName>
</protein>
<evidence type="ECO:0000313" key="2">
    <source>
        <dbReference type="EMBL" id="KAA1424475.1"/>
    </source>
</evidence>
<feature type="region of interest" description="Disordered" evidence="1">
    <location>
        <begin position="1"/>
        <end position="59"/>
    </location>
</feature>
<feature type="compositionally biased region" description="Low complexity" evidence="1">
    <location>
        <begin position="25"/>
        <end position="37"/>
    </location>
</feature>
<comment type="caution">
    <text evidence="2">The sequence shown here is derived from an EMBL/GenBank/DDBJ whole genome shotgun (WGS) entry which is preliminary data.</text>
</comment>